<feature type="compositionally biased region" description="Basic and acidic residues" evidence="3">
    <location>
        <begin position="144"/>
        <end position="172"/>
    </location>
</feature>
<dbReference type="Gene3D" id="2.60.40.790">
    <property type="match status" value="1"/>
</dbReference>
<dbReference type="OMA" id="YTRIKGM"/>
<comment type="caution">
    <text evidence="5">The sequence shown here is derived from an EMBL/GenBank/DDBJ whole genome shotgun (WGS) entry which is preliminary data.</text>
</comment>
<organism evidence="5 6">
    <name type="scientific">Entamoeba histolytica</name>
    <dbReference type="NCBI Taxonomy" id="5759"/>
    <lineage>
        <taxon>Eukaryota</taxon>
        <taxon>Amoebozoa</taxon>
        <taxon>Evosea</taxon>
        <taxon>Archamoebae</taxon>
        <taxon>Mastigamoebida</taxon>
        <taxon>Entamoebidae</taxon>
        <taxon>Entamoeba</taxon>
    </lineage>
</organism>
<dbReference type="PROSITE" id="PS01031">
    <property type="entry name" value="SHSP"/>
    <property type="match status" value="1"/>
</dbReference>
<feature type="domain" description="SHSP" evidence="4">
    <location>
        <begin position="377"/>
        <end position="512"/>
    </location>
</feature>
<evidence type="ECO:0000259" key="4">
    <source>
        <dbReference type="PROSITE" id="PS01031"/>
    </source>
</evidence>
<evidence type="ECO:0000313" key="5">
    <source>
        <dbReference type="EMBL" id="GAT98565.1"/>
    </source>
</evidence>
<dbReference type="InterPro" id="IPR008978">
    <property type="entry name" value="HSP20-like_chaperone"/>
</dbReference>
<dbReference type="AlphaFoldDB" id="A0A5K1VDV9"/>
<keyword evidence="2" id="KW-0175">Coiled coil</keyword>
<dbReference type="VEuPathDB" id="AmoebaDB:KM1_251720"/>
<comment type="similarity">
    <text evidence="1">Belongs to the small heat shock protein (HSP20) family.</text>
</comment>
<feature type="region of interest" description="Disordered" evidence="3">
    <location>
        <begin position="144"/>
        <end position="207"/>
    </location>
</feature>
<sequence length="512" mass="61271">MEDKIRVIEDVIREYEGEFDEEKTETLMKLISIMEEVHQKSEVVIPQKKVVYEAIENPNKETVSNFVAATFNEPFGVDIEKTMEEFERKKRSVEERMKMIEEMMRHNEVKEKIGKDGIKQIETTIQKIENKLIECLRKEIQKDRVKEEETIPKEEETIPKEEETTPKEEETTKIAVSQESDDKKSCKQKERTTKESDDKKGCEEEEKEVDKKFEKRIKEIKEEEKERREKYLEFKRKYEEHGKNKDYYLELKNPSSECENEIKIGVWMNQKNNSIMDEMDTYEGLNEANKKVKKEIIIEMEKEIEEIERMVSDMKNTKMELDSIKEEKKEVNKPIKIEGNNQRYVRPAHKVEDDEDNIKIEVNKKTETDRVFEQINWRKMEMGIQFKAIDKGKYYVMYARIKGMRDEDIDVNITKNGNLSISGMKIPNKEEKEMIMRMVNHQLRGISEEEKVQIIYQYCQGKYGRFKEIYSIPKNVDIKKIIVSYTEEGILQINLPKYIDFNEIYDPFAFIW</sequence>
<proteinExistence type="inferred from homology"/>
<gene>
    <name evidence="5" type="ORF">CL6EHI_184220</name>
</gene>
<protein>
    <recommendedName>
        <fullName evidence="4">SHSP domain-containing protein</fullName>
    </recommendedName>
</protein>
<feature type="coiled-coil region" evidence="2">
    <location>
        <begin position="76"/>
        <end position="138"/>
    </location>
</feature>
<evidence type="ECO:0000256" key="2">
    <source>
        <dbReference type="SAM" id="Coils"/>
    </source>
</evidence>
<evidence type="ECO:0000313" key="6">
    <source>
        <dbReference type="Proteomes" id="UP000078387"/>
    </source>
</evidence>
<dbReference type="EMBL" id="BDEQ01000001">
    <property type="protein sequence ID" value="GAT98565.1"/>
    <property type="molecule type" value="Genomic_DNA"/>
</dbReference>
<dbReference type="VEuPathDB" id="AmoebaDB:EHI5A_173560"/>
<dbReference type="VEuPathDB" id="AmoebaDB:EHI7A_149790"/>
<name>A0A5K1VDV9_ENTHI</name>
<dbReference type="InterPro" id="IPR002068">
    <property type="entry name" value="A-crystallin/Hsp20_dom"/>
</dbReference>
<feature type="coiled-coil region" evidence="2">
    <location>
        <begin position="290"/>
        <end position="327"/>
    </location>
</feature>
<evidence type="ECO:0000256" key="1">
    <source>
        <dbReference type="PROSITE-ProRule" id="PRU00285"/>
    </source>
</evidence>
<dbReference type="VEuPathDB" id="AmoebaDB:EHI8A_173240"/>
<dbReference type="Proteomes" id="UP000078387">
    <property type="component" value="Unassembled WGS sequence"/>
</dbReference>
<accession>A0A5K1VDV9</accession>
<dbReference type="VEuPathDB" id="AmoebaDB:EHI_184220"/>
<reference evidence="5 6" key="1">
    <citation type="submission" date="2016-05" db="EMBL/GenBank/DDBJ databases">
        <title>First whole genome sequencing of Entamoeba histolytica HM1:IMSS-clone-6.</title>
        <authorList>
            <person name="Mukherjee Avik.K."/>
            <person name="Izumyama S."/>
            <person name="Nakada-Tsukui K."/>
            <person name="Nozaki T."/>
        </authorList>
    </citation>
    <scope>NUCLEOTIDE SEQUENCE [LARGE SCALE GENOMIC DNA]</scope>
    <source>
        <strain evidence="5 6">HM1:IMSS clone 6</strain>
    </source>
</reference>
<feature type="compositionally biased region" description="Basic and acidic residues" evidence="3">
    <location>
        <begin position="180"/>
        <end position="207"/>
    </location>
</feature>
<evidence type="ECO:0000256" key="3">
    <source>
        <dbReference type="SAM" id="MobiDB-lite"/>
    </source>
</evidence>
<dbReference type="SUPFAM" id="SSF49764">
    <property type="entry name" value="HSP20-like chaperones"/>
    <property type="match status" value="1"/>
</dbReference>
<dbReference type="CDD" id="cd06464">
    <property type="entry name" value="ACD_sHsps-like"/>
    <property type="match status" value="1"/>
</dbReference>